<keyword evidence="3" id="KW-1185">Reference proteome</keyword>
<feature type="domain" description="Flavodoxin-like" evidence="1">
    <location>
        <begin position="38"/>
        <end position="210"/>
    </location>
</feature>
<proteinExistence type="predicted"/>
<dbReference type="SUPFAM" id="SSF52218">
    <property type="entry name" value="Flavoproteins"/>
    <property type="match status" value="1"/>
</dbReference>
<dbReference type="Gene3D" id="3.30.1330.40">
    <property type="entry name" value="RutC-like"/>
    <property type="match status" value="1"/>
</dbReference>
<evidence type="ECO:0000313" key="3">
    <source>
        <dbReference type="Proteomes" id="UP000248198"/>
    </source>
</evidence>
<dbReference type="PROSITE" id="PS50902">
    <property type="entry name" value="FLAVODOXIN_LIKE"/>
    <property type="match status" value="1"/>
</dbReference>
<dbReference type="AlphaFoldDB" id="A0A318UCG0"/>
<evidence type="ECO:0000313" key="2">
    <source>
        <dbReference type="EMBL" id="PYF72932.1"/>
    </source>
</evidence>
<dbReference type="GO" id="GO:0010181">
    <property type="term" value="F:FMN binding"/>
    <property type="evidence" value="ECO:0007669"/>
    <property type="project" value="InterPro"/>
</dbReference>
<dbReference type="RefSeq" id="WP_110832827.1">
    <property type="nucleotide sequence ID" value="NZ_QKLU01000005.1"/>
</dbReference>
<accession>A0A318UCG0</accession>
<dbReference type="PANTHER" id="PTHR43760">
    <property type="entry name" value="ENDORIBONUCLEASE-RELATED"/>
    <property type="match status" value="1"/>
</dbReference>
<dbReference type="PANTHER" id="PTHR43760:SF1">
    <property type="entry name" value="ENDORIBONUCLEASE L-PSP_CHORISMATE MUTASE-LIKE DOMAIN-CONTAINING PROTEIN"/>
    <property type="match status" value="1"/>
</dbReference>
<dbReference type="InterPro" id="IPR035959">
    <property type="entry name" value="RutC-like_sf"/>
</dbReference>
<dbReference type="CDD" id="cd02199">
    <property type="entry name" value="YjgF_YER057c_UK114_like_1"/>
    <property type="match status" value="1"/>
</dbReference>
<dbReference type="Pfam" id="PF14588">
    <property type="entry name" value="YjgF_endoribonc"/>
    <property type="match status" value="1"/>
</dbReference>
<gene>
    <name evidence="2" type="ORF">B0O44_105307</name>
</gene>
<dbReference type="GO" id="GO:0016491">
    <property type="term" value="F:oxidoreductase activity"/>
    <property type="evidence" value="ECO:0007669"/>
    <property type="project" value="InterPro"/>
</dbReference>
<dbReference type="InterPro" id="IPR008254">
    <property type="entry name" value="Flavodoxin/NO_synth"/>
</dbReference>
<dbReference type="Gene3D" id="3.40.50.360">
    <property type="match status" value="1"/>
</dbReference>
<dbReference type="Proteomes" id="UP000248198">
    <property type="component" value="Unassembled WGS sequence"/>
</dbReference>
<organism evidence="2 3">
    <name type="scientific">Pedobacter nutrimenti</name>
    <dbReference type="NCBI Taxonomy" id="1241337"/>
    <lineage>
        <taxon>Bacteria</taxon>
        <taxon>Pseudomonadati</taxon>
        <taxon>Bacteroidota</taxon>
        <taxon>Sphingobacteriia</taxon>
        <taxon>Sphingobacteriales</taxon>
        <taxon>Sphingobacteriaceae</taxon>
        <taxon>Pedobacter</taxon>
    </lineage>
</organism>
<dbReference type="EMBL" id="QKLU01000005">
    <property type="protein sequence ID" value="PYF72932.1"/>
    <property type="molecule type" value="Genomic_DNA"/>
</dbReference>
<evidence type="ECO:0000259" key="1">
    <source>
        <dbReference type="PROSITE" id="PS50902"/>
    </source>
</evidence>
<reference evidence="2 3" key="1">
    <citation type="submission" date="2018-06" db="EMBL/GenBank/DDBJ databases">
        <title>Genomic Encyclopedia of Archaeal and Bacterial Type Strains, Phase II (KMG-II): from individual species to whole genera.</title>
        <authorList>
            <person name="Goeker M."/>
        </authorList>
    </citation>
    <scope>NUCLEOTIDE SEQUENCE [LARGE SCALE GENOMIC DNA]</scope>
    <source>
        <strain evidence="2 3">DSM 27372</strain>
    </source>
</reference>
<protein>
    <submittedName>
        <fullName evidence="2">NAD(P)H dehydrogenase (Quinone)</fullName>
    </submittedName>
</protein>
<dbReference type="OrthoDB" id="9806350at2"/>
<dbReference type="Pfam" id="PF03358">
    <property type="entry name" value="FMN_red"/>
    <property type="match status" value="1"/>
</dbReference>
<dbReference type="SUPFAM" id="SSF55298">
    <property type="entry name" value="YjgF-like"/>
    <property type="match status" value="1"/>
</dbReference>
<dbReference type="InterPro" id="IPR005025">
    <property type="entry name" value="FMN_Rdtase-like_dom"/>
</dbReference>
<dbReference type="InterPro" id="IPR029039">
    <property type="entry name" value="Flavoprotein-like_sf"/>
</dbReference>
<sequence>MHLFHLISKSAVTTCLIVLTLFSLRAQARQNKEINRRILVLFNTEQGGTYKLALAIASGIEKMEGTKAVLKQVPRIKPLQNEKNMAFSGIPYASIEDLTAYDGIAFGSPVHFGNMSADMRSFLDQSVAIWTARKLEGIPATVFMSAGSGAGREAAVLSFWNTLALHGMIIVPTGIMGNTPFGVVSIAGAAGAQRPSPGELHLAQLQGYALARVVKGCAPLHDASPSVQPAKNDIETRLKDLGITLPEAPAPVGSYKTYKRTGNLILINQIALKAGHIEHPGMIDKEVTTEQARQATRQTLLNILAVLKDAAGGDLNKVKQAVQLTGYFYTPAGYSQHAALMNEASDLLVAIFGEKGLHTRATVGASSLPMNSAVEIQAIFELE</sequence>
<dbReference type="InterPro" id="IPR013813">
    <property type="entry name" value="Endoribo_LPSP/chorism_mut-like"/>
</dbReference>
<name>A0A318UCG0_9SPHI</name>
<comment type="caution">
    <text evidence="2">The sequence shown here is derived from an EMBL/GenBank/DDBJ whole genome shotgun (WGS) entry which is preliminary data.</text>
</comment>